<comment type="caution">
    <text evidence="8">The sequence shown here is derived from an EMBL/GenBank/DDBJ whole genome shotgun (WGS) entry which is preliminary data.</text>
</comment>
<keyword evidence="5 6" id="KW-0472">Membrane</keyword>
<comment type="subcellular location">
    <subcellularLocation>
        <location evidence="1">Membrane</location>
        <topology evidence="1">Multi-pass membrane protein</topology>
    </subcellularLocation>
</comment>
<protein>
    <submittedName>
        <fullName evidence="8">DMT family transporter</fullName>
    </submittedName>
</protein>
<dbReference type="Proteomes" id="UP001194469">
    <property type="component" value="Unassembled WGS sequence"/>
</dbReference>
<evidence type="ECO:0000313" key="9">
    <source>
        <dbReference type="Proteomes" id="UP001194469"/>
    </source>
</evidence>
<keyword evidence="9" id="KW-1185">Reference proteome</keyword>
<feature type="transmembrane region" description="Helical" evidence="6">
    <location>
        <begin position="124"/>
        <end position="140"/>
    </location>
</feature>
<feature type="transmembrane region" description="Helical" evidence="6">
    <location>
        <begin position="97"/>
        <end position="117"/>
    </location>
</feature>
<reference evidence="8 9" key="1">
    <citation type="submission" date="2019-08" db="EMBL/GenBank/DDBJ databases">
        <authorList>
            <person name="Luo N."/>
        </authorList>
    </citation>
    <scope>NUCLEOTIDE SEQUENCE [LARGE SCALE GENOMIC DNA]</scope>
    <source>
        <strain evidence="8 9">NCIMB 9442</strain>
    </source>
</reference>
<dbReference type="InterPro" id="IPR037185">
    <property type="entry name" value="EmrE-like"/>
</dbReference>
<dbReference type="PANTHER" id="PTHR32322">
    <property type="entry name" value="INNER MEMBRANE TRANSPORTER"/>
    <property type="match status" value="1"/>
</dbReference>
<dbReference type="InterPro" id="IPR000620">
    <property type="entry name" value="EamA_dom"/>
</dbReference>
<feature type="transmembrane region" description="Helical" evidence="6">
    <location>
        <begin position="152"/>
        <end position="172"/>
    </location>
</feature>
<evidence type="ECO:0000256" key="2">
    <source>
        <dbReference type="ARBA" id="ARBA00007362"/>
    </source>
</evidence>
<feature type="transmembrane region" description="Helical" evidence="6">
    <location>
        <begin position="248"/>
        <end position="267"/>
    </location>
</feature>
<feature type="transmembrane region" description="Helical" evidence="6">
    <location>
        <begin position="7"/>
        <end position="25"/>
    </location>
</feature>
<keyword evidence="3 6" id="KW-0812">Transmembrane</keyword>
<keyword evidence="4 6" id="KW-1133">Transmembrane helix</keyword>
<feature type="transmembrane region" description="Helical" evidence="6">
    <location>
        <begin position="70"/>
        <end position="91"/>
    </location>
</feature>
<dbReference type="EMBL" id="VRYY01000791">
    <property type="protein sequence ID" value="MBG3878943.1"/>
    <property type="molecule type" value="Genomic_DNA"/>
</dbReference>
<dbReference type="Gene3D" id="1.10.3730.20">
    <property type="match status" value="1"/>
</dbReference>
<feature type="transmembrane region" description="Helical" evidence="6">
    <location>
        <begin position="215"/>
        <end position="236"/>
    </location>
</feature>
<accession>A0ABS0J923</accession>
<gene>
    <name evidence="8" type="ORF">FVW20_18570</name>
</gene>
<dbReference type="PANTHER" id="PTHR32322:SF2">
    <property type="entry name" value="EAMA DOMAIN-CONTAINING PROTEIN"/>
    <property type="match status" value="1"/>
</dbReference>
<feature type="transmembrane region" description="Helical" evidence="6">
    <location>
        <begin position="179"/>
        <end position="203"/>
    </location>
</feature>
<sequence length="296" mass="30882">MLLYAKLMLATVFWGGTFVAGRIAAVHAGPFSAAFLRFAMATGLLFWYVRRREGALPRLTSPGMHGWVGVLLLGATGVFAYNALFFTGLATVPASRAAVIVTNNPIAIAVGAALFLGEPLSRRKLAGILLSVGGAVIAITRGNPLTLFSSALSWGDVALLGCLASWAAYSLLGKVVMRALSPLAAVTWSCAVGTVMLLPFALHEGLWTALPEYPAALWIAAAYLGVFGTVLGFTWFYEAVKEIGAGRAGVFINFVPLTAIVCAWAMLGEALPVSLLLGAALVTCGVFITNRAGVSS</sequence>
<dbReference type="SUPFAM" id="SSF103481">
    <property type="entry name" value="Multidrug resistance efflux transporter EmrE"/>
    <property type="match status" value="2"/>
</dbReference>
<dbReference type="InterPro" id="IPR050638">
    <property type="entry name" value="AA-Vitamin_Transporters"/>
</dbReference>
<feature type="transmembrane region" description="Helical" evidence="6">
    <location>
        <begin position="273"/>
        <end position="294"/>
    </location>
</feature>
<feature type="domain" description="EamA" evidence="7">
    <location>
        <begin position="154"/>
        <end position="290"/>
    </location>
</feature>
<dbReference type="RefSeq" id="WP_196610730.1">
    <property type="nucleotide sequence ID" value="NZ_VRYY01000791.1"/>
</dbReference>
<name>A0ABS0J923_9BACT</name>
<evidence type="ECO:0000259" key="7">
    <source>
        <dbReference type="Pfam" id="PF00892"/>
    </source>
</evidence>
<evidence type="ECO:0000256" key="5">
    <source>
        <dbReference type="ARBA" id="ARBA00023136"/>
    </source>
</evidence>
<feature type="domain" description="EamA" evidence="7">
    <location>
        <begin position="7"/>
        <end position="139"/>
    </location>
</feature>
<organism evidence="8 9">
    <name type="scientific">Nitratidesulfovibrio oxamicus</name>
    <dbReference type="NCBI Taxonomy" id="32016"/>
    <lineage>
        <taxon>Bacteria</taxon>
        <taxon>Pseudomonadati</taxon>
        <taxon>Thermodesulfobacteriota</taxon>
        <taxon>Desulfovibrionia</taxon>
        <taxon>Desulfovibrionales</taxon>
        <taxon>Desulfovibrionaceae</taxon>
        <taxon>Nitratidesulfovibrio</taxon>
    </lineage>
</organism>
<evidence type="ECO:0000256" key="6">
    <source>
        <dbReference type="SAM" id="Phobius"/>
    </source>
</evidence>
<evidence type="ECO:0000313" key="8">
    <source>
        <dbReference type="EMBL" id="MBG3878943.1"/>
    </source>
</evidence>
<dbReference type="Pfam" id="PF00892">
    <property type="entry name" value="EamA"/>
    <property type="match status" value="2"/>
</dbReference>
<evidence type="ECO:0000256" key="3">
    <source>
        <dbReference type="ARBA" id="ARBA00022692"/>
    </source>
</evidence>
<proteinExistence type="inferred from homology"/>
<comment type="similarity">
    <text evidence="2">Belongs to the EamA transporter family.</text>
</comment>
<evidence type="ECO:0000256" key="1">
    <source>
        <dbReference type="ARBA" id="ARBA00004141"/>
    </source>
</evidence>
<feature type="transmembrane region" description="Helical" evidence="6">
    <location>
        <begin position="31"/>
        <end position="49"/>
    </location>
</feature>
<evidence type="ECO:0000256" key="4">
    <source>
        <dbReference type="ARBA" id="ARBA00022989"/>
    </source>
</evidence>